<evidence type="ECO:0000256" key="9">
    <source>
        <dbReference type="ARBA" id="ARBA00026227"/>
    </source>
</evidence>
<dbReference type="Pfam" id="PF07817">
    <property type="entry name" value="GLE1"/>
    <property type="match status" value="1"/>
</dbReference>
<evidence type="ECO:0000256" key="4">
    <source>
        <dbReference type="ARBA" id="ARBA00022816"/>
    </source>
</evidence>
<dbReference type="GO" id="GO:0044614">
    <property type="term" value="C:nuclear pore cytoplasmic filaments"/>
    <property type="evidence" value="ECO:0007669"/>
    <property type="project" value="TreeGrafter"/>
</dbReference>
<keyword evidence="8" id="KW-0539">Nucleus</keyword>
<dbReference type="OrthoDB" id="420884at2759"/>
<comment type="subcellular location">
    <subcellularLocation>
        <location evidence="1">Nucleus</location>
        <location evidence="1">Nuclear pore complex</location>
    </subcellularLocation>
</comment>
<keyword evidence="4" id="KW-0509">mRNA transport</keyword>
<keyword evidence="13" id="KW-1185">Reference proteome</keyword>
<dbReference type="GO" id="GO:0005737">
    <property type="term" value="C:cytoplasm"/>
    <property type="evidence" value="ECO:0007669"/>
    <property type="project" value="TreeGrafter"/>
</dbReference>
<evidence type="ECO:0000256" key="10">
    <source>
        <dbReference type="ARBA" id="ARBA00029983"/>
    </source>
</evidence>
<evidence type="ECO:0000256" key="2">
    <source>
        <dbReference type="ARBA" id="ARBA00011056"/>
    </source>
</evidence>
<keyword evidence="7" id="KW-0906">Nuclear pore complex</keyword>
<gene>
    <name evidence="12" type="ORF">E3P99_01658</name>
</gene>
<dbReference type="PANTHER" id="PTHR12960">
    <property type="entry name" value="GLE-1-RELATED"/>
    <property type="match status" value="1"/>
</dbReference>
<evidence type="ECO:0000256" key="1">
    <source>
        <dbReference type="ARBA" id="ARBA00004567"/>
    </source>
</evidence>
<dbReference type="GO" id="GO:0015031">
    <property type="term" value="P:protein transport"/>
    <property type="evidence" value="ECO:0007669"/>
    <property type="project" value="UniProtKB-KW"/>
</dbReference>
<dbReference type="Proteomes" id="UP000310189">
    <property type="component" value="Unassembled WGS sequence"/>
</dbReference>
<protein>
    <recommendedName>
        <fullName evidence="9">mRNA export factor GLE1</fullName>
    </recommendedName>
    <alternativeName>
        <fullName evidence="10">Nucleoporin GLE1</fullName>
    </alternativeName>
</protein>
<evidence type="ECO:0000256" key="11">
    <source>
        <dbReference type="SAM" id="MobiDB-lite"/>
    </source>
</evidence>
<name>A0A4T0FQW8_9BASI</name>
<dbReference type="GO" id="GO:0016973">
    <property type="term" value="P:poly(A)+ mRNA export from nucleus"/>
    <property type="evidence" value="ECO:0007669"/>
    <property type="project" value="InterPro"/>
</dbReference>
<feature type="region of interest" description="Disordered" evidence="11">
    <location>
        <begin position="151"/>
        <end position="202"/>
    </location>
</feature>
<dbReference type="PANTHER" id="PTHR12960:SF0">
    <property type="entry name" value="MRNA EXPORT FACTOR GLE1"/>
    <property type="match status" value="1"/>
</dbReference>
<dbReference type="GO" id="GO:0005543">
    <property type="term" value="F:phospholipid binding"/>
    <property type="evidence" value="ECO:0007669"/>
    <property type="project" value="TreeGrafter"/>
</dbReference>
<evidence type="ECO:0000256" key="8">
    <source>
        <dbReference type="ARBA" id="ARBA00023242"/>
    </source>
</evidence>
<keyword evidence="6" id="KW-0811">Translocation</keyword>
<evidence type="ECO:0000313" key="12">
    <source>
        <dbReference type="EMBL" id="TIA90315.1"/>
    </source>
</evidence>
<comment type="caution">
    <text evidence="12">The sequence shown here is derived from an EMBL/GenBank/DDBJ whole genome shotgun (WGS) entry which is preliminary data.</text>
</comment>
<dbReference type="EMBL" id="SPNW01000020">
    <property type="protein sequence ID" value="TIA90315.1"/>
    <property type="molecule type" value="Genomic_DNA"/>
</dbReference>
<feature type="compositionally biased region" description="Low complexity" evidence="11">
    <location>
        <begin position="34"/>
        <end position="43"/>
    </location>
</feature>
<dbReference type="AlphaFoldDB" id="A0A4T0FQW8"/>
<evidence type="ECO:0000256" key="5">
    <source>
        <dbReference type="ARBA" id="ARBA00022927"/>
    </source>
</evidence>
<dbReference type="GO" id="GO:0000822">
    <property type="term" value="F:inositol hexakisphosphate binding"/>
    <property type="evidence" value="ECO:0007669"/>
    <property type="project" value="TreeGrafter"/>
</dbReference>
<evidence type="ECO:0000256" key="3">
    <source>
        <dbReference type="ARBA" id="ARBA00022448"/>
    </source>
</evidence>
<keyword evidence="3" id="KW-0813">Transport</keyword>
<reference evidence="12 13" key="1">
    <citation type="submission" date="2019-03" db="EMBL/GenBank/DDBJ databases">
        <title>Sequencing 23 genomes of Wallemia ichthyophaga.</title>
        <authorList>
            <person name="Gostincar C."/>
        </authorList>
    </citation>
    <scope>NUCLEOTIDE SEQUENCE [LARGE SCALE GENOMIC DNA]</scope>
    <source>
        <strain evidence="12 13">EXF-5753</strain>
    </source>
</reference>
<keyword evidence="5" id="KW-0653">Protein transport</keyword>
<organism evidence="12 13">
    <name type="scientific">Wallemia hederae</name>
    <dbReference type="NCBI Taxonomy" id="1540922"/>
    <lineage>
        <taxon>Eukaryota</taxon>
        <taxon>Fungi</taxon>
        <taxon>Dikarya</taxon>
        <taxon>Basidiomycota</taxon>
        <taxon>Wallemiomycotina</taxon>
        <taxon>Wallemiomycetes</taxon>
        <taxon>Wallemiales</taxon>
        <taxon>Wallemiaceae</taxon>
        <taxon>Wallemia</taxon>
    </lineage>
</organism>
<dbReference type="GO" id="GO:0031369">
    <property type="term" value="F:translation initiation factor binding"/>
    <property type="evidence" value="ECO:0007669"/>
    <property type="project" value="TreeGrafter"/>
</dbReference>
<evidence type="ECO:0000313" key="13">
    <source>
        <dbReference type="Proteomes" id="UP000310189"/>
    </source>
</evidence>
<sequence>MKFKVPEISKNGYGISDSDSDDDYPTPPRRLKSILKSSAAAKSPPTRASLNKSHIDSDYGRWDEIEHFQNTYTSSVDYHHLNDSFTRSSSLQHLETDTSIDKELEAIQSTISSLQLQSQEETRKLAHDFDKRNKDLWSSIEASISLAQKDADRELEEQKRAEETRQRIAQEQDEQRKEEMRKKEAEQKQQMQERSKQIQQEKAEAEKQKFGLVSAKKEYEHWYSLIMEVKRNVLPLVAQDPAIKKACSASKRKITPKIGQLTNSIGQIKRIVGVALRFRLEAHLISTQTSEISDILSEPKNLHGDQSPAYIWLLNHLSKCLLRQAEAEVSAKITTAFPLARLVVSLVVSEHPRLADILMGRLVKKACWIVPYYPLRGEGESEEQWMRRIGRKNKDETTVQYNDRMGGTAAFYFAILQTRLTSTNLVLPQQVGDDDIISRLPAQFRFSQSWTWLSHALRPPMPTLSTIPQLLATFFEMLGEPYRLAYGKQAVKVLQLIKSRIDDENAWAKNSEANMTRIKLLLDKWQTGQPLSSSDGRIWEA</sequence>
<evidence type="ECO:0000256" key="6">
    <source>
        <dbReference type="ARBA" id="ARBA00023010"/>
    </source>
</evidence>
<dbReference type="Gene3D" id="1.25.40.510">
    <property type="entry name" value="GLE1-like"/>
    <property type="match status" value="1"/>
</dbReference>
<feature type="region of interest" description="Disordered" evidence="11">
    <location>
        <begin position="1"/>
        <end position="55"/>
    </location>
</feature>
<accession>A0A4T0FQW8</accession>
<dbReference type="InterPro" id="IPR012476">
    <property type="entry name" value="GLE1"/>
</dbReference>
<evidence type="ECO:0000256" key="7">
    <source>
        <dbReference type="ARBA" id="ARBA00023132"/>
    </source>
</evidence>
<proteinExistence type="inferred from homology"/>
<comment type="similarity">
    <text evidence="2">Belongs to the GLE1 family.</text>
</comment>
<dbReference type="InterPro" id="IPR038506">
    <property type="entry name" value="GLE1-like_sf"/>
</dbReference>